<evidence type="ECO:0000256" key="3">
    <source>
        <dbReference type="ARBA" id="ARBA00022777"/>
    </source>
</evidence>
<dbReference type="InterPro" id="IPR000719">
    <property type="entry name" value="Prot_kinase_dom"/>
</dbReference>
<proteinExistence type="predicted"/>
<evidence type="ECO:0000313" key="8">
    <source>
        <dbReference type="Proteomes" id="UP001611383"/>
    </source>
</evidence>
<reference evidence="7 8" key="1">
    <citation type="submission" date="2019-08" db="EMBL/GenBank/DDBJ databases">
        <title>Archangium and Cystobacter genomes.</title>
        <authorList>
            <person name="Chen I.-C.K."/>
            <person name="Wielgoss S."/>
        </authorList>
    </citation>
    <scope>NUCLEOTIDE SEQUENCE [LARGE SCALE GENOMIC DNA]</scope>
    <source>
        <strain evidence="7 8">Cbm 6</strain>
    </source>
</reference>
<feature type="region of interest" description="Disordered" evidence="5">
    <location>
        <begin position="371"/>
        <end position="412"/>
    </location>
</feature>
<dbReference type="PANTHER" id="PTHR43289">
    <property type="entry name" value="MITOGEN-ACTIVATED PROTEIN KINASE KINASE KINASE 20-RELATED"/>
    <property type="match status" value="1"/>
</dbReference>
<dbReference type="Pfam" id="PF00069">
    <property type="entry name" value="Pkinase"/>
    <property type="match status" value="1"/>
</dbReference>
<evidence type="ECO:0000256" key="1">
    <source>
        <dbReference type="ARBA" id="ARBA00022679"/>
    </source>
</evidence>
<dbReference type="InterPro" id="IPR008271">
    <property type="entry name" value="Ser/Thr_kinase_AS"/>
</dbReference>
<dbReference type="SMART" id="SM00220">
    <property type="entry name" value="S_TKc"/>
    <property type="match status" value="1"/>
</dbReference>
<feature type="domain" description="Protein kinase" evidence="6">
    <location>
        <begin position="55"/>
        <end position="324"/>
    </location>
</feature>
<protein>
    <submittedName>
        <fullName evidence="7">Serine/threonine protein kinase</fullName>
    </submittedName>
</protein>
<feature type="region of interest" description="Disordered" evidence="5">
    <location>
        <begin position="443"/>
        <end position="513"/>
    </location>
</feature>
<dbReference type="Gene3D" id="1.10.510.10">
    <property type="entry name" value="Transferase(Phosphotransferase) domain 1"/>
    <property type="match status" value="1"/>
</dbReference>
<gene>
    <name evidence="7" type="ORF">F0U60_05895</name>
</gene>
<evidence type="ECO:0000256" key="4">
    <source>
        <dbReference type="ARBA" id="ARBA00022840"/>
    </source>
</evidence>
<accession>A0ABY9WIU8</accession>
<keyword evidence="4" id="KW-0067">ATP-binding</keyword>
<feature type="region of interest" description="Disordered" evidence="5">
    <location>
        <begin position="208"/>
        <end position="231"/>
    </location>
</feature>
<evidence type="ECO:0000256" key="2">
    <source>
        <dbReference type="ARBA" id="ARBA00022741"/>
    </source>
</evidence>
<dbReference type="PANTHER" id="PTHR43289:SF6">
    <property type="entry name" value="SERINE_THREONINE-PROTEIN KINASE NEKL-3"/>
    <property type="match status" value="1"/>
</dbReference>
<feature type="compositionally biased region" description="Low complexity" evidence="5">
    <location>
        <begin position="475"/>
        <end position="490"/>
    </location>
</feature>
<dbReference type="EMBL" id="CP043494">
    <property type="protein sequence ID" value="WNG43679.1"/>
    <property type="molecule type" value="Genomic_DNA"/>
</dbReference>
<evidence type="ECO:0000256" key="5">
    <source>
        <dbReference type="SAM" id="MobiDB-lite"/>
    </source>
</evidence>
<dbReference type="SUPFAM" id="SSF56112">
    <property type="entry name" value="Protein kinase-like (PK-like)"/>
    <property type="match status" value="1"/>
</dbReference>
<dbReference type="PROSITE" id="PS50011">
    <property type="entry name" value="PROTEIN_KINASE_DOM"/>
    <property type="match status" value="1"/>
</dbReference>
<dbReference type="GO" id="GO:0004674">
    <property type="term" value="F:protein serine/threonine kinase activity"/>
    <property type="evidence" value="ECO:0007669"/>
    <property type="project" value="UniProtKB-KW"/>
</dbReference>
<evidence type="ECO:0000313" key="7">
    <source>
        <dbReference type="EMBL" id="WNG43679.1"/>
    </source>
</evidence>
<feature type="compositionally biased region" description="Basic and acidic residues" evidence="5">
    <location>
        <begin position="371"/>
        <end position="380"/>
    </location>
</feature>
<dbReference type="Gene3D" id="3.30.200.20">
    <property type="entry name" value="Phosphorylase Kinase, domain 1"/>
    <property type="match status" value="1"/>
</dbReference>
<dbReference type="InterPro" id="IPR011009">
    <property type="entry name" value="Kinase-like_dom_sf"/>
</dbReference>
<keyword evidence="2" id="KW-0547">Nucleotide-binding</keyword>
<name>A0ABY9WIU8_9BACT</name>
<dbReference type="PROSITE" id="PS00108">
    <property type="entry name" value="PROTEIN_KINASE_ST"/>
    <property type="match status" value="1"/>
</dbReference>
<sequence length="670" mass="73020">MLACLTSEVEHMNGVEAEPSARTWLKVQRRMLWRRAVTEPLEPQLPLPGTRVGGLYLEARLGGGSQGTVYRARSPSGKAYAVKFIHLPRAAAWAWRELEVLLRLRRIGWVFVRGHGEWPEKAPRFIYLVMEYVQGRALHAWAKRHNPSARQVAELVRALAQQLAAVHRAGVVHRDVKCANVVVREADGQPVLVDFGVGTFPGAHQVTGPVLPGTAPYRSPEAERFKRRRREGERYEASTRDDLWALGVLLYWLLTGTFPFQVREAGDADADAWALGEAILHQQPEAPQARNPRVPQTLADVCLRLLEKAPEARYPDARAVDAALEEARARADATWDVPLCEAWGPDTATTAAEAELENEDEEARWRRLEEYELRHPRRGEPTSQPEEPATPAPPTVAAPASESEALPVSAPPRARNTTRWWASAGLALVLGLAVLGLARRSTSPVASAPPTLEVRPAPSQEVAPERKQPEGDGGAAPPEAATPAPVARATPAKDTHVKPSRKTSQKESSTPATKAGALLTCTALLTGCTGPTTAQVRPTPAPAECPPDAAQTMKELEFGEIGRDRYGHVSIPGSEPITTVRPGPATLVLDEDWGKLPLGTLFSGEILFGEKEVFGRFTRAHTPNGHTYSVCMVVTRGGSTRSWGGKRVESEQGIATVRGSAFIFPVKRFE</sequence>
<keyword evidence="1" id="KW-0808">Transferase</keyword>
<dbReference type="Proteomes" id="UP001611383">
    <property type="component" value="Chromosome"/>
</dbReference>
<keyword evidence="8" id="KW-1185">Reference proteome</keyword>
<evidence type="ECO:0000259" key="6">
    <source>
        <dbReference type="PROSITE" id="PS50011"/>
    </source>
</evidence>
<organism evidence="7 8">
    <name type="scientific">Archangium minus</name>
    <dbReference type="NCBI Taxonomy" id="83450"/>
    <lineage>
        <taxon>Bacteria</taxon>
        <taxon>Pseudomonadati</taxon>
        <taxon>Myxococcota</taxon>
        <taxon>Myxococcia</taxon>
        <taxon>Myxococcales</taxon>
        <taxon>Cystobacterineae</taxon>
        <taxon>Archangiaceae</taxon>
        <taxon>Archangium</taxon>
    </lineage>
</organism>
<feature type="compositionally biased region" description="Basic and acidic residues" evidence="5">
    <location>
        <begin position="220"/>
        <end position="231"/>
    </location>
</feature>
<keyword evidence="7" id="KW-0723">Serine/threonine-protein kinase</keyword>
<dbReference type="CDD" id="cd14014">
    <property type="entry name" value="STKc_PknB_like"/>
    <property type="match status" value="1"/>
</dbReference>
<keyword evidence="3 7" id="KW-0418">Kinase</keyword>